<accession>A0A6J4S846</accession>
<sequence length="62" mass="6777">MKLALDVWYEDWSRAEGDEAHAADGGEVPASEAVHDGGCRDVWYRIGRDAGGDLIPFPYLGL</sequence>
<organism evidence="1">
    <name type="scientific">uncultured Rubrobacteraceae bacterium</name>
    <dbReference type="NCBI Taxonomy" id="349277"/>
    <lineage>
        <taxon>Bacteria</taxon>
        <taxon>Bacillati</taxon>
        <taxon>Actinomycetota</taxon>
        <taxon>Rubrobacteria</taxon>
        <taxon>Rubrobacterales</taxon>
        <taxon>Rubrobacteraceae</taxon>
        <taxon>environmental samples</taxon>
    </lineage>
</organism>
<proteinExistence type="predicted"/>
<dbReference type="AlphaFoldDB" id="A0A6J4S846"/>
<evidence type="ECO:0000313" key="1">
    <source>
        <dbReference type="EMBL" id="CAA9492385.1"/>
    </source>
</evidence>
<name>A0A6J4S846_9ACTN</name>
<dbReference type="EMBL" id="CADCVI010000235">
    <property type="protein sequence ID" value="CAA9492385.1"/>
    <property type="molecule type" value="Genomic_DNA"/>
</dbReference>
<gene>
    <name evidence="1" type="ORF">AVDCRST_MAG25-3429</name>
</gene>
<protein>
    <submittedName>
        <fullName evidence="1">Uncharacterized protein</fullName>
    </submittedName>
</protein>
<reference evidence="1" key="1">
    <citation type="submission" date="2020-02" db="EMBL/GenBank/DDBJ databases">
        <authorList>
            <person name="Meier V. D."/>
        </authorList>
    </citation>
    <scope>NUCLEOTIDE SEQUENCE</scope>
    <source>
        <strain evidence="1">AVDCRST_MAG25</strain>
    </source>
</reference>